<keyword evidence="1" id="KW-0472">Membrane</keyword>
<name>A0A6V8LFA8_9ACTN</name>
<evidence type="ECO:0000256" key="1">
    <source>
        <dbReference type="SAM" id="Phobius"/>
    </source>
</evidence>
<keyword evidence="1" id="KW-1133">Transmembrane helix</keyword>
<dbReference type="EMBL" id="BLPG01000001">
    <property type="protein sequence ID" value="GFJ93299.1"/>
    <property type="molecule type" value="Genomic_DNA"/>
</dbReference>
<sequence>MRTVIRAVVARLNTAIQGRIAQARREPDRGSHAVEYAIGIAAGAGVIIGLYASYKSGVAGVVQGWVLK</sequence>
<keyword evidence="3" id="KW-1185">Reference proteome</keyword>
<organism evidence="2 3">
    <name type="scientific">Phytohabitans rumicis</name>
    <dbReference type="NCBI Taxonomy" id="1076125"/>
    <lineage>
        <taxon>Bacteria</taxon>
        <taxon>Bacillati</taxon>
        <taxon>Actinomycetota</taxon>
        <taxon>Actinomycetes</taxon>
        <taxon>Micromonosporales</taxon>
        <taxon>Micromonosporaceae</taxon>
    </lineage>
</organism>
<evidence type="ECO:0008006" key="4">
    <source>
        <dbReference type="Google" id="ProtNLM"/>
    </source>
</evidence>
<gene>
    <name evidence="2" type="ORF">Prum_069410</name>
</gene>
<protein>
    <recommendedName>
        <fullName evidence="4">DUF4244 domain-containing protein</fullName>
    </recommendedName>
</protein>
<keyword evidence="1" id="KW-0812">Transmembrane</keyword>
<dbReference type="RefSeq" id="WP_173079958.1">
    <property type="nucleotide sequence ID" value="NZ_BAABJB010000055.1"/>
</dbReference>
<evidence type="ECO:0000313" key="3">
    <source>
        <dbReference type="Proteomes" id="UP000482960"/>
    </source>
</evidence>
<proteinExistence type="predicted"/>
<feature type="transmembrane region" description="Helical" evidence="1">
    <location>
        <begin position="33"/>
        <end position="54"/>
    </location>
</feature>
<accession>A0A6V8LFA8</accession>
<dbReference type="Proteomes" id="UP000482960">
    <property type="component" value="Unassembled WGS sequence"/>
</dbReference>
<reference evidence="2 3" key="2">
    <citation type="submission" date="2020-03" db="EMBL/GenBank/DDBJ databases">
        <authorList>
            <person name="Ichikawa N."/>
            <person name="Kimura A."/>
            <person name="Kitahashi Y."/>
            <person name="Uohara A."/>
        </authorList>
    </citation>
    <scope>NUCLEOTIDE SEQUENCE [LARGE SCALE GENOMIC DNA]</scope>
    <source>
        <strain evidence="2 3">NBRC 108638</strain>
    </source>
</reference>
<reference evidence="2 3" key="1">
    <citation type="submission" date="2020-03" db="EMBL/GenBank/DDBJ databases">
        <title>Whole genome shotgun sequence of Phytohabitans rumicis NBRC 108638.</title>
        <authorList>
            <person name="Komaki H."/>
            <person name="Tamura T."/>
        </authorList>
    </citation>
    <scope>NUCLEOTIDE SEQUENCE [LARGE SCALE GENOMIC DNA]</scope>
    <source>
        <strain evidence="2 3">NBRC 108638</strain>
    </source>
</reference>
<evidence type="ECO:0000313" key="2">
    <source>
        <dbReference type="EMBL" id="GFJ93299.1"/>
    </source>
</evidence>
<dbReference type="AlphaFoldDB" id="A0A6V8LFA8"/>
<comment type="caution">
    <text evidence="2">The sequence shown here is derived from an EMBL/GenBank/DDBJ whole genome shotgun (WGS) entry which is preliminary data.</text>
</comment>